<comment type="caution">
    <text evidence="6">The sequence shown here is derived from an EMBL/GenBank/DDBJ whole genome shotgun (WGS) entry which is preliminary data.</text>
</comment>
<comment type="similarity">
    <text evidence="1">Belongs to the carotenoid oxygenase family.</text>
</comment>
<keyword evidence="2 5" id="KW-0479">Metal-binding</keyword>
<feature type="binding site" evidence="5">
    <location>
        <position position="159"/>
    </location>
    <ligand>
        <name>Fe cation</name>
        <dbReference type="ChEBI" id="CHEBI:24875"/>
        <note>catalytic</note>
    </ligand>
</feature>
<proteinExistence type="inferred from homology"/>
<evidence type="ECO:0000313" key="7">
    <source>
        <dbReference type="Proteomes" id="UP000078544"/>
    </source>
</evidence>
<accession>A0A166PSM4</accession>
<feature type="binding site" evidence="5">
    <location>
        <position position="505"/>
    </location>
    <ligand>
        <name>Fe cation</name>
        <dbReference type="ChEBI" id="CHEBI:24875"/>
        <note>catalytic</note>
    </ligand>
</feature>
<dbReference type="EMBL" id="AZGY01000004">
    <property type="protein sequence ID" value="KZZ98770.1"/>
    <property type="molecule type" value="Genomic_DNA"/>
</dbReference>
<name>A0A166PSM4_9HYPO</name>
<feature type="binding site" evidence="5">
    <location>
        <position position="213"/>
    </location>
    <ligand>
        <name>Fe cation</name>
        <dbReference type="ChEBI" id="CHEBI:24875"/>
        <note>catalytic</note>
    </ligand>
</feature>
<sequence>MLSGVAFLQTPHGDIQPHFVNQYVLTDVYQFAVSTPSLCIPLLPSITTLIDPLSKLPTILGSILRTSLLVLLSHLPGSSQAIKKISVANTAIIYHDGRALATGESGPPMRIALPSLETIGWFNGQSAEGETENTSGHGSIRAFGDDGLLAFFREWTTAHPRADPRTKELLLFHSTFVPPYVRYSIIPEEKSKAEINYLINVPVPGITSPKMMHDFGVSSSHTIILDLPLSLAPQNLLVNRPVVSFDTSSASRFGVFPRYEPSKVRWFETKPCCIFHTANAWDSPDAVHLLVCRLTSASLVFSAGDLPTALTENEECRLYYYQFSLHSSSIAQEWALLSLPFEFPSVAKSYSMDSARYVYGCSSSSTFTTALGRTVKIDALVRVDVQELIARGISNPPCAVTGCVDNRSMDDIVASNDPDDPIRVFKLPEGWYAQEPRFVSQDNGNEEDGWLLTYVFDEQQLQSSGEIDDDAVSELWIIDAKRMSEGMRSVIARVKLPQRVPYGLHGSWFTKEEVAGQRPWNSIRSAPVSKTCKTDNKIYDDWWVELRRTLLSYIG</sequence>
<gene>
    <name evidence="6" type="ORF">AAL_02321</name>
</gene>
<dbReference type="Pfam" id="PF03055">
    <property type="entry name" value="RPE65"/>
    <property type="match status" value="1"/>
</dbReference>
<keyword evidence="3" id="KW-0560">Oxidoreductase</keyword>
<organism evidence="6 7">
    <name type="scientific">Moelleriella libera RCEF 2490</name>
    <dbReference type="NCBI Taxonomy" id="1081109"/>
    <lineage>
        <taxon>Eukaryota</taxon>
        <taxon>Fungi</taxon>
        <taxon>Dikarya</taxon>
        <taxon>Ascomycota</taxon>
        <taxon>Pezizomycotina</taxon>
        <taxon>Sordariomycetes</taxon>
        <taxon>Hypocreomycetidae</taxon>
        <taxon>Hypocreales</taxon>
        <taxon>Clavicipitaceae</taxon>
        <taxon>Moelleriella</taxon>
    </lineage>
</organism>
<dbReference type="STRING" id="1081109.A0A166PSM4"/>
<dbReference type="PANTHER" id="PTHR10543">
    <property type="entry name" value="BETA-CAROTENE DIOXYGENASE"/>
    <property type="match status" value="1"/>
</dbReference>
<evidence type="ECO:0000313" key="6">
    <source>
        <dbReference type="EMBL" id="KZZ98770.1"/>
    </source>
</evidence>
<comment type="cofactor">
    <cofactor evidence="5">
        <name>Fe(2+)</name>
        <dbReference type="ChEBI" id="CHEBI:29033"/>
    </cofactor>
    <text evidence="5">Binds 1 Fe(2+) ion per subunit.</text>
</comment>
<evidence type="ECO:0000256" key="1">
    <source>
        <dbReference type="ARBA" id="ARBA00006787"/>
    </source>
</evidence>
<dbReference type="InterPro" id="IPR004294">
    <property type="entry name" value="Carotenoid_Oase"/>
</dbReference>
<dbReference type="GO" id="GO:0010436">
    <property type="term" value="F:carotenoid dioxygenase activity"/>
    <property type="evidence" value="ECO:0007669"/>
    <property type="project" value="TreeGrafter"/>
</dbReference>
<dbReference type="GO" id="GO:0046872">
    <property type="term" value="F:metal ion binding"/>
    <property type="evidence" value="ECO:0007669"/>
    <property type="project" value="UniProtKB-KW"/>
</dbReference>
<dbReference type="OrthoDB" id="1069523at2759"/>
<evidence type="ECO:0000256" key="2">
    <source>
        <dbReference type="ARBA" id="ARBA00022723"/>
    </source>
</evidence>
<feature type="binding site" evidence="5">
    <location>
        <position position="276"/>
    </location>
    <ligand>
        <name>Fe cation</name>
        <dbReference type="ChEBI" id="CHEBI:24875"/>
        <note>catalytic</note>
    </ligand>
</feature>
<reference evidence="6 7" key="1">
    <citation type="journal article" date="2016" name="Genome Biol. Evol.">
        <title>Divergent and convergent evolution of fungal pathogenicity.</title>
        <authorList>
            <person name="Shang Y."/>
            <person name="Xiao G."/>
            <person name="Zheng P."/>
            <person name="Cen K."/>
            <person name="Zhan S."/>
            <person name="Wang C."/>
        </authorList>
    </citation>
    <scope>NUCLEOTIDE SEQUENCE [LARGE SCALE GENOMIC DNA]</scope>
    <source>
        <strain evidence="6 7">RCEF 2490</strain>
    </source>
</reference>
<dbReference type="GO" id="GO:0016121">
    <property type="term" value="P:carotene catabolic process"/>
    <property type="evidence" value="ECO:0007669"/>
    <property type="project" value="TreeGrafter"/>
</dbReference>
<keyword evidence="7" id="KW-1185">Reference proteome</keyword>
<dbReference type="Proteomes" id="UP000078544">
    <property type="component" value="Unassembled WGS sequence"/>
</dbReference>
<dbReference type="PANTHER" id="PTHR10543:SF89">
    <property type="entry name" value="CAROTENOID 9,10(9',10')-CLEAVAGE DIOXYGENASE 1"/>
    <property type="match status" value="1"/>
</dbReference>
<dbReference type="AlphaFoldDB" id="A0A166PSM4"/>
<keyword evidence="4 5" id="KW-0408">Iron</keyword>
<evidence type="ECO:0000256" key="5">
    <source>
        <dbReference type="PIRSR" id="PIRSR604294-1"/>
    </source>
</evidence>
<protein>
    <submittedName>
        <fullName evidence="6">Carotenoid oxygenase</fullName>
    </submittedName>
</protein>
<evidence type="ECO:0000256" key="3">
    <source>
        <dbReference type="ARBA" id="ARBA00023002"/>
    </source>
</evidence>
<evidence type="ECO:0000256" key="4">
    <source>
        <dbReference type="ARBA" id="ARBA00023004"/>
    </source>
</evidence>